<evidence type="ECO:0000313" key="2">
    <source>
        <dbReference type="Proteomes" id="UP000295758"/>
    </source>
</evidence>
<accession>A0A4R7DY62</accession>
<dbReference type="RefSeq" id="WP_208292445.1">
    <property type="nucleotide sequence ID" value="NZ_SOAA01000052.1"/>
</dbReference>
<name>A0A4R7DY62_9FIRM</name>
<dbReference type="Pfam" id="PF13623">
    <property type="entry name" value="SurA_N_2"/>
    <property type="match status" value="1"/>
</dbReference>
<organism evidence="1 2">
    <name type="scientific">Halanaerobium congolense</name>
    <dbReference type="NCBI Taxonomy" id="54121"/>
    <lineage>
        <taxon>Bacteria</taxon>
        <taxon>Bacillati</taxon>
        <taxon>Bacillota</taxon>
        <taxon>Clostridia</taxon>
        <taxon>Halanaerobiales</taxon>
        <taxon>Halanaerobiaceae</taxon>
        <taxon>Halanaerobium</taxon>
    </lineage>
</organism>
<dbReference type="InterPro" id="IPR027304">
    <property type="entry name" value="Trigger_fact/SurA_dom_sf"/>
</dbReference>
<dbReference type="Gene3D" id="1.10.4030.10">
    <property type="entry name" value="Porin chaperone SurA, peptide-binding domain"/>
    <property type="match status" value="1"/>
</dbReference>
<evidence type="ECO:0000313" key="1">
    <source>
        <dbReference type="EMBL" id="TDS25574.1"/>
    </source>
</evidence>
<gene>
    <name evidence="1" type="ORF">BY453_1521</name>
</gene>
<dbReference type="Proteomes" id="UP000295758">
    <property type="component" value="Unassembled WGS sequence"/>
</dbReference>
<proteinExistence type="predicted"/>
<comment type="caution">
    <text evidence="1">The sequence shown here is derived from an EMBL/GenBank/DDBJ whole genome shotgun (WGS) entry which is preliminary data.</text>
</comment>
<dbReference type="AlphaFoldDB" id="A0A4R7DY62"/>
<dbReference type="SUPFAM" id="SSF109998">
    <property type="entry name" value="Triger factor/SurA peptide-binding domain-like"/>
    <property type="match status" value="1"/>
</dbReference>
<sequence>MEKKILSFLLIIVLILPVTVFAQDLNLNSKQPADPNLKNKMESNIVAKVNEEKITSKELAQKASTNQLLMKINQIDQQFLQTLTSTESGKKVLKEYQKQQLDNLINNILLQQKAENLGITLSQKEKEQLYQQQKKRILKNNNLNQEKYLSILK</sequence>
<protein>
    <submittedName>
        <fullName evidence="1">SurA-like protein</fullName>
    </submittedName>
</protein>
<dbReference type="EMBL" id="SOAA01000052">
    <property type="protein sequence ID" value="TDS25574.1"/>
    <property type="molecule type" value="Genomic_DNA"/>
</dbReference>
<reference evidence="1 2" key="1">
    <citation type="submission" date="2019-03" db="EMBL/GenBank/DDBJ databases">
        <title>Deep subsurface shale carbon reservoir microbial communities from Ohio and West Virginia, USA.</title>
        <authorList>
            <person name="Wrighton K."/>
        </authorList>
    </citation>
    <scope>NUCLEOTIDE SEQUENCE [LARGE SCALE GENOMIC DNA]</scope>
    <source>
        <strain evidence="1 2">UTICA-S4D12</strain>
    </source>
</reference>
<feature type="non-terminal residue" evidence="1">
    <location>
        <position position="153"/>
    </location>
</feature>